<proteinExistence type="predicted"/>
<evidence type="ECO:0000313" key="2">
    <source>
        <dbReference type="EMBL" id="TSJ39268.1"/>
    </source>
</evidence>
<gene>
    <name evidence="2" type="ORF">FO440_16050</name>
</gene>
<evidence type="ECO:0000256" key="1">
    <source>
        <dbReference type="SAM" id="SignalP"/>
    </source>
</evidence>
<dbReference type="RefSeq" id="WP_144249306.1">
    <property type="nucleotide sequence ID" value="NZ_VLPK01000003.1"/>
</dbReference>
<keyword evidence="3" id="KW-1185">Reference proteome</keyword>
<accession>A0A556MH95</accession>
<organism evidence="2 3">
    <name type="scientific">Mucilaginibacter corticis</name>
    <dbReference type="NCBI Taxonomy" id="2597670"/>
    <lineage>
        <taxon>Bacteria</taxon>
        <taxon>Pseudomonadati</taxon>
        <taxon>Bacteroidota</taxon>
        <taxon>Sphingobacteriia</taxon>
        <taxon>Sphingobacteriales</taxon>
        <taxon>Sphingobacteriaceae</taxon>
        <taxon>Mucilaginibacter</taxon>
    </lineage>
</organism>
<reference evidence="2 3" key="1">
    <citation type="submission" date="2019-07" db="EMBL/GenBank/DDBJ databases">
        <authorList>
            <person name="Huq M.A."/>
        </authorList>
    </citation>
    <scope>NUCLEOTIDE SEQUENCE [LARGE SCALE GENOMIC DNA]</scope>
    <source>
        <strain evidence="2 3">MAH-19</strain>
    </source>
</reference>
<protein>
    <recommendedName>
        <fullName evidence="4">Periplasmic heavy metal sensor</fullName>
    </recommendedName>
</protein>
<dbReference type="Proteomes" id="UP000318733">
    <property type="component" value="Unassembled WGS sequence"/>
</dbReference>
<evidence type="ECO:0008006" key="4">
    <source>
        <dbReference type="Google" id="ProtNLM"/>
    </source>
</evidence>
<feature type="signal peptide" evidence="1">
    <location>
        <begin position="1"/>
        <end position="20"/>
    </location>
</feature>
<feature type="chain" id="PRO_5022125987" description="Periplasmic heavy metal sensor" evidence="1">
    <location>
        <begin position="21"/>
        <end position="120"/>
    </location>
</feature>
<comment type="caution">
    <text evidence="2">The sequence shown here is derived from an EMBL/GenBank/DDBJ whole genome shotgun (WGS) entry which is preliminary data.</text>
</comment>
<keyword evidence="1" id="KW-0732">Signal</keyword>
<dbReference type="AlphaFoldDB" id="A0A556MH95"/>
<evidence type="ECO:0000313" key="3">
    <source>
        <dbReference type="Proteomes" id="UP000318733"/>
    </source>
</evidence>
<dbReference type="EMBL" id="VLPK01000003">
    <property type="protein sequence ID" value="TSJ39268.1"/>
    <property type="molecule type" value="Genomic_DNA"/>
</dbReference>
<name>A0A556MH95_9SPHI</name>
<dbReference type="OrthoDB" id="798005at2"/>
<sequence>MKKLVLVCAFVLGISALSFAQGGGRQRQTPEQMTARLKDSLSLTSDQVTKATAIFAAQAKSQDSLRAANTGGDKSAMRPAQAALRKATNDKIMAILTPDQAAMYKKQLAARMAARQQGGN</sequence>